<accession>A0A855Y9Q6</accession>
<gene>
    <name evidence="1" type="ORF">DET56_10429</name>
</gene>
<dbReference type="Proteomes" id="UP000247078">
    <property type="component" value="Unassembled WGS sequence"/>
</dbReference>
<protein>
    <submittedName>
        <fullName evidence="1">Uncharacterized protein</fullName>
    </submittedName>
</protein>
<organism evidence="1 2">
    <name type="scientific">Paenibacillus pabuli</name>
    <dbReference type="NCBI Taxonomy" id="1472"/>
    <lineage>
        <taxon>Bacteria</taxon>
        <taxon>Bacillati</taxon>
        <taxon>Bacillota</taxon>
        <taxon>Bacilli</taxon>
        <taxon>Bacillales</taxon>
        <taxon>Paenibacillaceae</taxon>
        <taxon>Paenibacillus</taxon>
    </lineage>
</organism>
<comment type="caution">
    <text evidence="1">The sequence shown here is derived from an EMBL/GenBank/DDBJ whole genome shotgun (WGS) entry which is preliminary data.</text>
</comment>
<proteinExistence type="predicted"/>
<reference evidence="1 2" key="1">
    <citation type="submission" date="2018-05" db="EMBL/GenBank/DDBJ databases">
        <title>Freshwater and sediment microbial communities from various areas in North America, analyzing microbe dynamics in response to fracking.</title>
        <authorList>
            <person name="Lamendella R."/>
        </authorList>
    </citation>
    <scope>NUCLEOTIDE SEQUENCE [LARGE SCALE GENOMIC DNA]</scope>
    <source>
        <strain evidence="1 2">DB-3</strain>
    </source>
</reference>
<dbReference type="EMBL" id="QGTZ01000004">
    <property type="protein sequence ID" value="PWW41975.1"/>
    <property type="molecule type" value="Genomic_DNA"/>
</dbReference>
<evidence type="ECO:0000313" key="1">
    <source>
        <dbReference type="EMBL" id="PWW41975.1"/>
    </source>
</evidence>
<name>A0A855Y9Q6_9BACL</name>
<sequence length="103" mass="12077">MWKWASEFRVEHVLPPNSGARIVSRQGGMFSRYPWTGYRLGICGLPHIFIRIPQVGRNQRPIKVAPRSISFVLQFCSRLGNRMKDEAFFDLCMYSKLMQAERR</sequence>
<dbReference type="AlphaFoldDB" id="A0A855Y9Q6"/>
<evidence type="ECO:0000313" key="2">
    <source>
        <dbReference type="Proteomes" id="UP000247078"/>
    </source>
</evidence>